<feature type="compositionally biased region" description="Acidic residues" evidence="4">
    <location>
        <begin position="250"/>
        <end position="260"/>
    </location>
</feature>
<dbReference type="InterPro" id="IPR051591">
    <property type="entry name" value="UPF0224_FAM112_RNA_Proc"/>
</dbReference>
<dbReference type="EnsemblMetazoa" id="LLOJ004610-RA">
    <property type="protein sequence ID" value="LLOJ004610-PA"/>
    <property type="gene ID" value="LLOJ004610"/>
</dbReference>
<keyword evidence="2" id="KW-0863">Zinc-finger</keyword>
<dbReference type="PROSITE" id="PS51800">
    <property type="entry name" value="ZF_CHHC_U11_48K"/>
    <property type="match status" value="2"/>
</dbReference>
<evidence type="ECO:0000313" key="7">
    <source>
        <dbReference type="Proteomes" id="UP000092461"/>
    </source>
</evidence>
<sequence>MSNKPHGYSNLVECPYNRAHQIENGRRFQTHLVKCRKEYERLHTTEKVQCPFNATHYVNGPEHQHHIENCPDRILVDKFQNPIVDSMEALQKKDQIKMTPQVQSADDEDWDDEPPAPAYDPQKYCESNNILRRCNGMQPHERKAFRQQEHQRLRYENLVECPYNRAHQIENGRRFQIHLDKCRKEYEKLHNNIKKPCPFNATHLINSPELLHHMDNCPDRVLVDKFNNPIIDHIQAVQKKSTVKMIPQGGDDDDDWDDEPPAASYNPQKY</sequence>
<feature type="domain" description="CHHC U11-48K-type" evidence="5">
    <location>
        <begin position="47"/>
        <end position="74"/>
    </location>
</feature>
<feature type="domain" description="CHHC U11-48K-type" evidence="5">
    <location>
        <begin position="194"/>
        <end position="221"/>
    </location>
</feature>
<dbReference type="PANTHER" id="PTHR21402">
    <property type="entry name" value="GAMETOCYTE SPECIFIC FACTOR 1-RELATED"/>
    <property type="match status" value="1"/>
</dbReference>
<protein>
    <recommendedName>
        <fullName evidence="5">CHHC U11-48K-type domain-containing protein</fullName>
    </recommendedName>
</protein>
<keyword evidence="3" id="KW-0862">Zinc</keyword>
<dbReference type="InterPro" id="IPR022776">
    <property type="entry name" value="TRM13/UPF0224_CHHC_Znf_dom"/>
</dbReference>
<organism evidence="6 7">
    <name type="scientific">Lutzomyia longipalpis</name>
    <name type="common">Sand fly</name>
    <dbReference type="NCBI Taxonomy" id="7200"/>
    <lineage>
        <taxon>Eukaryota</taxon>
        <taxon>Metazoa</taxon>
        <taxon>Ecdysozoa</taxon>
        <taxon>Arthropoda</taxon>
        <taxon>Hexapoda</taxon>
        <taxon>Insecta</taxon>
        <taxon>Pterygota</taxon>
        <taxon>Neoptera</taxon>
        <taxon>Endopterygota</taxon>
        <taxon>Diptera</taxon>
        <taxon>Nematocera</taxon>
        <taxon>Psychodoidea</taxon>
        <taxon>Psychodidae</taxon>
        <taxon>Lutzomyia</taxon>
        <taxon>Lutzomyia</taxon>
    </lineage>
</organism>
<evidence type="ECO:0000259" key="5">
    <source>
        <dbReference type="PROSITE" id="PS51800"/>
    </source>
</evidence>
<dbReference type="VEuPathDB" id="VectorBase:LLONM1_001938"/>
<dbReference type="Pfam" id="PF05253">
    <property type="entry name" value="zf-U11-48K"/>
    <property type="match status" value="1"/>
</dbReference>
<dbReference type="Proteomes" id="UP000092461">
    <property type="component" value="Unassembled WGS sequence"/>
</dbReference>
<dbReference type="VEuPathDB" id="VectorBase:LLONM1_007350"/>
<accession>A0A1B0CJA9</accession>
<reference evidence="6" key="1">
    <citation type="submission" date="2020-05" db="UniProtKB">
        <authorList>
            <consortium name="EnsemblMetazoa"/>
        </authorList>
    </citation>
    <scope>IDENTIFICATION</scope>
    <source>
        <strain evidence="6">Jacobina</strain>
    </source>
</reference>
<feature type="compositionally biased region" description="Acidic residues" evidence="4">
    <location>
        <begin position="105"/>
        <end position="114"/>
    </location>
</feature>
<evidence type="ECO:0000313" key="6">
    <source>
        <dbReference type="EnsemblMetazoa" id="LLOJ004610-PA"/>
    </source>
</evidence>
<evidence type="ECO:0000256" key="4">
    <source>
        <dbReference type="SAM" id="MobiDB-lite"/>
    </source>
</evidence>
<feature type="region of interest" description="Disordered" evidence="4">
    <location>
        <begin position="245"/>
        <end position="270"/>
    </location>
</feature>
<feature type="region of interest" description="Disordered" evidence="4">
    <location>
        <begin position="91"/>
        <end position="122"/>
    </location>
</feature>
<evidence type="ECO:0000256" key="2">
    <source>
        <dbReference type="ARBA" id="ARBA00022771"/>
    </source>
</evidence>
<dbReference type="VEuPathDB" id="VectorBase:LLOJ004610"/>
<dbReference type="GO" id="GO:0008270">
    <property type="term" value="F:zinc ion binding"/>
    <property type="evidence" value="ECO:0007669"/>
    <property type="project" value="UniProtKB-KW"/>
</dbReference>
<dbReference type="PANTHER" id="PTHR21402:SF5">
    <property type="entry name" value="GAMETOCYTE SPECIFIC FACTOR 1"/>
    <property type="match status" value="1"/>
</dbReference>
<evidence type="ECO:0000256" key="1">
    <source>
        <dbReference type="ARBA" id="ARBA00022723"/>
    </source>
</evidence>
<proteinExistence type="predicted"/>
<keyword evidence="7" id="KW-1185">Reference proteome</keyword>
<evidence type="ECO:0000256" key="3">
    <source>
        <dbReference type="ARBA" id="ARBA00022833"/>
    </source>
</evidence>
<dbReference type="EMBL" id="AJWK01014377">
    <property type="status" value="NOT_ANNOTATED_CDS"/>
    <property type="molecule type" value="Genomic_DNA"/>
</dbReference>
<dbReference type="AlphaFoldDB" id="A0A1B0CJA9"/>
<keyword evidence="1" id="KW-0479">Metal-binding</keyword>
<name>A0A1B0CJA9_LUTLO</name>